<keyword evidence="1" id="KW-0812">Transmembrane</keyword>
<accession>A0A8B6CDX9</accession>
<reference evidence="2" key="1">
    <citation type="submission" date="2018-11" db="EMBL/GenBank/DDBJ databases">
        <authorList>
            <person name="Alioto T."/>
            <person name="Alioto T."/>
        </authorList>
    </citation>
    <scope>NUCLEOTIDE SEQUENCE</scope>
</reference>
<evidence type="ECO:0000313" key="3">
    <source>
        <dbReference type="Proteomes" id="UP000596742"/>
    </source>
</evidence>
<name>A0A8B6CDX9_MYTGA</name>
<feature type="transmembrane region" description="Helical" evidence="1">
    <location>
        <begin position="12"/>
        <end position="32"/>
    </location>
</feature>
<keyword evidence="1" id="KW-0472">Membrane</keyword>
<sequence length="199" mass="21440">MRESIREKGPNYSCQIIGLVIFALGMVLKFGFEKVKPYLDDALNIVKASGNLGAPTLSDSDLKEIEELVEIAESILKDVAIALIIVGSVMLVIVLLGCWGACNKIKIFLFLFSCCGVDNSEDFNVCTSWDKKPVSTVSQELKASLACWKSIPTGSPDRNALSCAISPQLADSNSKTAVIIFLGCWIGCKEGEDKVSPSV</sequence>
<feature type="transmembrane region" description="Helical" evidence="1">
    <location>
        <begin position="79"/>
        <end position="102"/>
    </location>
</feature>
<dbReference type="EMBL" id="UYJE01001617">
    <property type="protein sequence ID" value="VDI03712.1"/>
    <property type="molecule type" value="Genomic_DNA"/>
</dbReference>
<dbReference type="AlphaFoldDB" id="A0A8B6CDX9"/>
<protein>
    <submittedName>
        <fullName evidence="2">Uncharacterized protein</fullName>
    </submittedName>
</protein>
<gene>
    <name evidence="2" type="ORF">MGAL_10B042732</name>
</gene>
<dbReference type="OrthoDB" id="6279736at2759"/>
<keyword evidence="3" id="KW-1185">Reference proteome</keyword>
<evidence type="ECO:0000313" key="2">
    <source>
        <dbReference type="EMBL" id="VDI03712.1"/>
    </source>
</evidence>
<comment type="caution">
    <text evidence="2">The sequence shown here is derived from an EMBL/GenBank/DDBJ whole genome shotgun (WGS) entry which is preliminary data.</text>
</comment>
<dbReference type="Proteomes" id="UP000596742">
    <property type="component" value="Unassembled WGS sequence"/>
</dbReference>
<organism evidence="2 3">
    <name type="scientific">Mytilus galloprovincialis</name>
    <name type="common">Mediterranean mussel</name>
    <dbReference type="NCBI Taxonomy" id="29158"/>
    <lineage>
        <taxon>Eukaryota</taxon>
        <taxon>Metazoa</taxon>
        <taxon>Spiralia</taxon>
        <taxon>Lophotrochozoa</taxon>
        <taxon>Mollusca</taxon>
        <taxon>Bivalvia</taxon>
        <taxon>Autobranchia</taxon>
        <taxon>Pteriomorphia</taxon>
        <taxon>Mytilida</taxon>
        <taxon>Mytiloidea</taxon>
        <taxon>Mytilidae</taxon>
        <taxon>Mytilinae</taxon>
        <taxon>Mytilus</taxon>
    </lineage>
</organism>
<keyword evidence="1" id="KW-1133">Transmembrane helix</keyword>
<proteinExistence type="predicted"/>
<evidence type="ECO:0000256" key="1">
    <source>
        <dbReference type="SAM" id="Phobius"/>
    </source>
</evidence>